<protein>
    <submittedName>
        <fullName evidence="1">Uncharacterized protein</fullName>
    </submittedName>
</protein>
<dbReference type="EMBL" id="CACQ02007453">
    <property type="protein sequence ID" value="CCF45123.1"/>
    <property type="molecule type" value="Genomic_DNA"/>
</dbReference>
<organism evidence="1 2">
    <name type="scientific">Colletotrichum higginsianum (strain IMI 349063)</name>
    <name type="common">Crucifer anthracnose fungus</name>
    <dbReference type="NCBI Taxonomy" id="759273"/>
    <lineage>
        <taxon>Eukaryota</taxon>
        <taxon>Fungi</taxon>
        <taxon>Dikarya</taxon>
        <taxon>Ascomycota</taxon>
        <taxon>Pezizomycotina</taxon>
        <taxon>Sordariomycetes</taxon>
        <taxon>Hypocreomycetidae</taxon>
        <taxon>Glomerellales</taxon>
        <taxon>Glomerellaceae</taxon>
        <taxon>Colletotrichum</taxon>
        <taxon>Colletotrichum destructivum species complex</taxon>
    </lineage>
</organism>
<proteinExistence type="predicted"/>
<gene>
    <name evidence="1" type="ORF">CH063_14312</name>
</gene>
<evidence type="ECO:0000313" key="2">
    <source>
        <dbReference type="Proteomes" id="UP000007174"/>
    </source>
</evidence>
<dbReference type="HOGENOM" id="CLU_1835034_0_0_1"/>
<dbReference type="Proteomes" id="UP000007174">
    <property type="component" value="Unassembled WGS sequence"/>
</dbReference>
<name>H1VY11_COLHI</name>
<accession>H1VY11</accession>
<sequence length="140" mass="15308">MRVHKEIALRVYNVVGSTILYRPEQKVASDDPKMPLTGALFSDVVDGKLAPVALLLIVRFLEDSQSSRNDPVDNFGALEKSKMLMVELGPELVQEERFAAARNTIETNNNGLGAVGGCHLSLWCAVKRSELVQSVITLQG</sequence>
<evidence type="ECO:0000313" key="1">
    <source>
        <dbReference type="EMBL" id="CCF45123.1"/>
    </source>
</evidence>
<dbReference type="AlphaFoldDB" id="H1VY11"/>
<reference evidence="2" key="1">
    <citation type="journal article" date="2012" name="Nat. Genet.">
        <title>Lifestyle transitions in plant pathogenic Colletotrichum fungi deciphered by genome and transcriptome analyses.</title>
        <authorList>
            <person name="O'Connell R.J."/>
            <person name="Thon M.R."/>
            <person name="Hacquard S."/>
            <person name="Amyotte S.G."/>
            <person name="Kleemann J."/>
            <person name="Torres M.F."/>
            <person name="Damm U."/>
            <person name="Buiate E.A."/>
            <person name="Epstein L."/>
            <person name="Alkan N."/>
            <person name="Altmueller J."/>
            <person name="Alvarado-Balderrama L."/>
            <person name="Bauser C.A."/>
            <person name="Becker C."/>
            <person name="Birren B.W."/>
            <person name="Chen Z."/>
            <person name="Choi J."/>
            <person name="Crouch J.A."/>
            <person name="Duvick J.P."/>
            <person name="Farman M.A."/>
            <person name="Gan P."/>
            <person name="Heiman D."/>
            <person name="Henrissat B."/>
            <person name="Howard R.J."/>
            <person name="Kabbage M."/>
            <person name="Koch C."/>
            <person name="Kracher B."/>
            <person name="Kubo Y."/>
            <person name="Law A.D."/>
            <person name="Lebrun M.-H."/>
            <person name="Lee Y.-H."/>
            <person name="Miyara I."/>
            <person name="Moore N."/>
            <person name="Neumann U."/>
            <person name="Nordstroem K."/>
            <person name="Panaccione D.G."/>
            <person name="Panstruga R."/>
            <person name="Place M."/>
            <person name="Proctor R.H."/>
            <person name="Prusky D."/>
            <person name="Rech G."/>
            <person name="Reinhardt R."/>
            <person name="Rollins J.A."/>
            <person name="Rounsley S."/>
            <person name="Schardl C.L."/>
            <person name="Schwartz D.C."/>
            <person name="Shenoy N."/>
            <person name="Shirasu K."/>
            <person name="Sikhakolli U.R."/>
            <person name="Stueber K."/>
            <person name="Sukno S.A."/>
            <person name="Sweigard J.A."/>
            <person name="Takano Y."/>
            <person name="Takahara H."/>
            <person name="Trail F."/>
            <person name="van der Does H.C."/>
            <person name="Voll L.M."/>
            <person name="Will I."/>
            <person name="Young S."/>
            <person name="Zeng Q."/>
            <person name="Zhang J."/>
            <person name="Zhou S."/>
            <person name="Dickman M.B."/>
            <person name="Schulze-Lefert P."/>
            <person name="Ver Loren van Themaat E."/>
            <person name="Ma L.-J."/>
            <person name="Vaillancourt L.J."/>
        </authorList>
    </citation>
    <scope>NUCLEOTIDE SEQUENCE [LARGE SCALE GENOMIC DNA]</scope>
    <source>
        <strain evidence="2">IMI 349063</strain>
    </source>
</reference>